<dbReference type="EMBL" id="JAJAGQ010000005">
    <property type="protein sequence ID" value="KAJ8562086.1"/>
    <property type="molecule type" value="Genomic_DNA"/>
</dbReference>
<evidence type="ECO:0000256" key="6">
    <source>
        <dbReference type="ARBA" id="ARBA00022741"/>
    </source>
</evidence>
<evidence type="ECO:0000256" key="10">
    <source>
        <dbReference type="ARBA" id="ARBA00023170"/>
    </source>
</evidence>
<feature type="signal peptide" evidence="12">
    <location>
        <begin position="1"/>
        <end position="23"/>
    </location>
</feature>
<evidence type="ECO:0000256" key="8">
    <source>
        <dbReference type="ARBA" id="ARBA00022989"/>
    </source>
</evidence>
<dbReference type="GO" id="GO:0005524">
    <property type="term" value="F:ATP binding"/>
    <property type="evidence" value="ECO:0007669"/>
    <property type="project" value="UniProtKB-KW"/>
</dbReference>
<dbReference type="FunFam" id="3.80.10.10:FF:000383">
    <property type="entry name" value="Leucine-rich repeat receptor protein kinase EMS1"/>
    <property type="match status" value="1"/>
</dbReference>
<organism evidence="14 15">
    <name type="scientific">Anisodus acutangulus</name>
    <dbReference type="NCBI Taxonomy" id="402998"/>
    <lineage>
        <taxon>Eukaryota</taxon>
        <taxon>Viridiplantae</taxon>
        <taxon>Streptophyta</taxon>
        <taxon>Embryophyta</taxon>
        <taxon>Tracheophyta</taxon>
        <taxon>Spermatophyta</taxon>
        <taxon>Magnoliopsida</taxon>
        <taxon>eudicotyledons</taxon>
        <taxon>Gunneridae</taxon>
        <taxon>Pentapetalae</taxon>
        <taxon>asterids</taxon>
        <taxon>lamiids</taxon>
        <taxon>Solanales</taxon>
        <taxon>Solanaceae</taxon>
        <taxon>Solanoideae</taxon>
        <taxon>Hyoscyameae</taxon>
        <taxon>Anisodus</taxon>
    </lineage>
</organism>
<keyword evidence="8" id="KW-1133">Transmembrane helix</keyword>
<dbReference type="InterPro" id="IPR003591">
    <property type="entry name" value="Leu-rich_rpt_typical-subtyp"/>
</dbReference>
<dbReference type="FunFam" id="3.80.10.10:FF:000101">
    <property type="entry name" value="LRR receptor-like serine/threonine-protein kinase ERECTA"/>
    <property type="match status" value="1"/>
</dbReference>
<evidence type="ECO:0000256" key="4">
    <source>
        <dbReference type="ARBA" id="ARBA00022729"/>
    </source>
</evidence>
<dbReference type="InterPro" id="IPR052941">
    <property type="entry name" value="StomDev_PlantInt_Reg"/>
</dbReference>
<evidence type="ECO:0000259" key="13">
    <source>
        <dbReference type="Pfam" id="PF08263"/>
    </source>
</evidence>
<dbReference type="InterPro" id="IPR032675">
    <property type="entry name" value="LRR_dom_sf"/>
</dbReference>
<dbReference type="InterPro" id="IPR001611">
    <property type="entry name" value="Leu-rich_rpt"/>
</dbReference>
<keyword evidence="3" id="KW-0812">Transmembrane</keyword>
<dbReference type="PRINTS" id="PR00019">
    <property type="entry name" value="LEURICHRPT"/>
</dbReference>
<dbReference type="SMART" id="SM00369">
    <property type="entry name" value="LRR_TYP"/>
    <property type="match status" value="4"/>
</dbReference>
<keyword evidence="6" id="KW-0547">Nucleotide-binding</keyword>
<keyword evidence="4 12" id="KW-0732">Signal</keyword>
<evidence type="ECO:0000256" key="12">
    <source>
        <dbReference type="SAM" id="SignalP"/>
    </source>
</evidence>
<evidence type="ECO:0000313" key="14">
    <source>
        <dbReference type="EMBL" id="KAJ8562086.1"/>
    </source>
</evidence>
<keyword evidence="10" id="KW-0675">Receptor</keyword>
<dbReference type="InterPro" id="IPR013210">
    <property type="entry name" value="LRR_N_plant-typ"/>
</dbReference>
<dbReference type="SUPFAM" id="SSF52058">
    <property type="entry name" value="L domain-like"/>
    <property type="match status" value="1"/>
</dbReference>
<protein>
    <recommendedName>
        <fullName evidence="13">Leucine-rich repeat-containing N-terminal plant-type domain-containing protein</fullName>
    </recommendedName>
</protein>
<sequence length="373" mass="41221">MEKSYILVLLLLVFQDTMFSLYAASPNETDIEALLSFKHLITNNTSFLSKNWTTNTSFCSWFGITCSPQNKRVMSLNLPNMNLEGKISPSIANFSFLTMLNLSNNIFSGNIPTEIGNLSQLVELDLSHNQLSGSIPPSFFSISSLRAVYLVNNSLSGSFLVDEVKGLLNLEVIDLSYNRIIGEIPSRLPLQNHIGGEIPQDLGNLSKLKMLGFDFNNLTGEIPESIFNISSLEYIAFTDNDLSGRIPTSLGLQLPNLKGIFLADNQLEGEIPMYITNAAKLIELELAYNFFTGTVPSNLGNLRQLEFLNLGGNQLTNEPGQRQLGFLNSLVDCRMLQFLILANNPLNGFLPDSISNLSSTIEMFNIENGQING</sequence>
<evidence type="ECO:0000256" key="11">
    <source>
        <dbReference type="ARBA" id="ARBA00023180"/>
    </source>
</evidence>
<evidence type="ECO:0000256" key="5">
    <source>
        <dbReference type="ARBA" id="ARBA00022737"/>
    </source>
</evidence>
<keyword evidence="2" id="KW-0433">Leucine-rich repeat</keyword>
<keyword evidence="15" id="KW-1185">Reference proteome</keyword>
<evidence type="ECO:0000313" key="15">
    <source>
        <dbReference type="Proteomes" id="UP001152561"/>
    </source>
</evidence>
<dbReference type="Pfam" id="PF08263">
    <property type="entry name" value="LRRNT_2"/>
    <property type="match status" value="1"/>
</dbReference>
<dbReference type="Pfam" id="PF00560">
    <property type="entry name" value="LRR_1"/>
    <property type="match status" value="4"/>
</dbReference>
<dbReference type="GO" id="GO:0016020">
    <property type="term" value="C:membrane"/>
    <property type="evidence" value="ECO:0007669"/>
    <property type="project" value="UniProtKB-SubCell"/>
</dbReference>
<keyword evidence="11" id="KW-0325">Glycoprotein</keyword>
<keyword evidence="9" id="KW-0472">Membrane</keyword>
<reference evidence="15" key="1">
    <citation type="journal article" date="2023" name="Proc. Natl. Acad. Sci. U.S.A.">
        <title>Genomic and structural basis for evolution of tropane alkaloid biosynthesis.</title>
        <authorList>
            <person name="Wanga Y.-J."/>
            <person name="Taina T."/>
            <person name="Yua J.-Y."/>
            <person name="Lia J."/>
            <person name="Xua B."/>
            <person name="Chenc J."/>
            <person name="D'Auriad J.C."/>
            <person name="Huanga J.-P."/>
            <person name="Huanga S.-X."/>
        </authorList>
    </citation>
    <scope>NUCLEOTIDE SEQUENCE [LARGE SCALE GENOMIC DNA]</scope>
    <source>
        <strain evidence="15">cv. KIB-2019</strain>
    </source>
</reference>
<evidence type="ECO:0000256" key="3">
    <source>
        <dbReference type="ARBA" id="ARBA00022692"/>
    </source>
</evidence>
<comment type="caution">
    <text evidence="14">The sequence shown here is derived from an EMBL/GenBank/DDBJ whole genome shotgun (WGS) entry which is preliminary data.</text>
</comment>
<dbReference type="OrthoDB" id="1293565at2759"/>
<proteinExistence type="predicted"/>
<keyword evidence="5" id="KW-0677">Repeat</keyword>
<dbReference type="PROSITE" id="PS51450">
    <property type="entry name" value="LRR"/>
    <property type="match status" value="1"/>
</dbReference>
<dbReference type="PANTHER" id="PTHR48004:SF73">
    <property type="entry name" value="RECEPTOR-LIKE PROTEIN 16-RELATED"/>
    <property type="match status" value="1"/>
</dbReference>
<evidence type="ECO:0000256" key="1">
    <source>
        <dbReference type="ARBA" id="ARBA00004479"/>
    </source>
</evidence>
<evidence type="ECO:0000256" key="7">
    <source>
        <dbReference type="ARBA" id="ARBA00022840"/>
    </source>
</evidence>
<dbReference type="AlphaFoldDB" id="A0A9Q1RLS8"/>
<accession>A0A9Q1RLS8</accession>
<gene>
    <name evidence="14" type="ORF">K7X08_011377</name>
</gene>
<dbReference type="Pfam" id="PF13855">
    <property type="entry name" value="LRR_8"/>
    <property type="match status" value="1"/>
</dbReference>
<dbReference type="Proteomes" id="UP001152561">
    <property type="component" value="Unassembled WGS sequence"/>
</dbReference>
<feature type="chain" id="PRO_5040392386" description="Leucine-rich repeat-containing N-terminal plant-type domain-containing protein" evidence="12">
    <location>
        <begin position="24"/>
        <end position="373"/>
    </location>
</feature>
<feature type="domain" description="Leucine-rich repeat-containing N-terminal plant-type" evidence="13">
    <location>
        <begin position="28"/>
        <end position="67"/>
    </location>
</feature>
<dbReference type="GO" id="GO:0050832">
    <property type="term" value="P:defense response to fungus"/>
    <property type="evidence" value="ECO:0007669"/>
    <property type="project" value="UniProtKB-ARBA"/>
</dbReference>
<dbReference type="PANTHER" id="PTHR48004">
    <property type="entry name" value="OS01G0149700 PROTEIN"/>
    <property type="match status" value="1"/>
</dbReference>
<evidence type="ECO:0000256" key="9">
    <source>
        <dbReference type="ARBA" id="ARBA00023136"/>
    </source>
</evidence>
<keyword evidence="7" id="KW-0067">ATP-binding</keyword>
<dbReference type="Gene3D" id="3.80.10.10">
    <property type="entry name" value="Ribonuclease Inhibitor"/>
    <property type="match status" value="2"/>
</dbReference>
<evidence type="ECO:0000256" key="2">
    <source>
        <dbReference type="ARBA" id="ARBA00022614"/>
    </source>
</evidence>
<comment type="subcellular location">
    <subcellularLocation>
        <location evidence="1">Membrane</location>
        <topology evidence="1">Single-pass type I membrane protein</topology>
    </subcellularLocation>
</comment>
<name>A0A9Q1RLS8_9SOLA</name>